<dbReference type="PANTHER" id="PTHR43065">
    <property type="entry name" value="SENSOR HISTIDINE KINASE"/>
    <property type="match status" value="1"/>
</dbReference>
<dbReference type="Pfam" id="PF02518">
    <property type="entry name" value="HATPase_c"/>
    <property type="match status" value="1"/>
</dbReference>
<dbReference type="Proteomes" id="UP000294664">
    <property type="component" value="Unassembled WGS sequence"/>
</dbReference>
<keyword evidence="7" id="KW-1185">Reference proteome</keyword>
<evidence type="ECO:0000256" key="1">
    <source>
        <dbReference type="ARBA" id="ARBA00000085"/>
    </source>
</evidence>
<dbReference type="CDD" id="cd00082">
    <property type="entry name" value="HisKA"/>
    <property type="match status" value="1"/>
</dbReference>
<dbReference type="InterPro" id="IPR005467">
    <property type="entry name" value="His_kinase_dom"/>
</dbReference>
<dbReference type="PRINTS" id="PR00344">
    <property type="entry name" value="BCTRLSENSOR"/>
</dbReference>
<name>A0A4R3M8D1_9HYPH</name>
<accession>A0A4R3M8D1</accession>
<dbReference type="GO" id="GO:0000155">
    <property type="term" value="F:phosphorelay sensor kinase activity"/>
    <property type="evidence" value="ECO:0007669"/>
    <property type="project" value="InterPro"/>
</dbReference>
<dbReference type="CDD" id="cd12914">
    <property type="entry name" value="PDC1_DGC_like"/>
    <property type="match status" value="1"/>
</dbReference>
<reference evidence="6 7" key="1">
    <citation type="submission" date="2019-03" db="EMBL/GenBank/DDBJ databases">
        <title>Genomic Encyclopedia of Type Strains, Phase IV (KMG-IV): sequencing the most valuable type-strain genomes for metagenomic binning, comparative biology and taxonomic classification.</title>
        <authorList>
            <person name="Goeker M."/>
        </authorList>
    </citation>
    <scope>NUCLEOTIDE SEQUENCE [LARGE SCALE GENOMIC DNA]</scope>
    <source>
        <strain evidence="6 7">DSM 9035</strain>
    </source>
</reference>
<gene>
    <name evidence="6" type="ORF">EDC64_101426</name>
</gene>
<dbReference type="Gene3D" id="3.30.450.20">
    <property type="entry name" value="PAS domain"/>
    <property type="match status" value="2"/>
</dbReference>
<keyword evidence="4" id="KW-0472">Membrane</keyword>
<proteinExistence type="predicted"/>
<feature type="transmembrane region" description="Helical" evidence="4">
    <location>
        <begin position="277"/>
        <end position="298"/>
    </location>
</feature>
<comment type="catalytic activity">
    <reaction evidence="1">
        <text>ATP + protein L-histidine = ADP + protein N-phospho-L-histidine.</text>
        <dbReference type="EC" id="2.7.13.3"/>
    </reaction>
</comment>
<evidence type="ECO:0000313" key="7">
    <source>
        <dbReference type="Proteomes" id="UP000294664"/>
    </source>
</evidence>
<dbReference type="Gene3D" id="1.10.287.130">
    <property type="match status" value="1"/>
</dbReference>
<dbReference type="RefSeq" id="WP_165933612.1">
    <property type="nucleotide sequence ID" value="NZ_SMAI01000001.1"/>
</dbReference>
<dbReference type="PANTHER" id="PTHR43065:SF42">
    <property type="entry name" value="TWO-COMPONENT SENSOR PPRA"/>
    <property type="match status" value="1"/>
</dbReference>
<dbReference type="EMBL" id="SMAI01000001">
    <property type="protein sequence ID" value="TCT07907.1"/>
    <property type="molecule type" value="Genomic_DNA"/>
</dbReference>
<dbReference type="InterPro" id="IPR003594">
    <property type="entry name" value="HATPase_dom"/>
</dbReference>
<evidence type="ECO:0000256" key="4">
    <source>
        <dbReference type="SAM" id="Phobius"/>
    </source>
</evidence>
<protein>
    <recommendedName>
        <fullName evidence="2">histidine kinase</fullName>
        <ecNumber evidence="2">2.7.13.3</ecNumber>
    </recommendedName>
</protein>
<dbReference type="SMART" id="SM00388">
    <property type="entry name" value="HisKA"/>
    <property type="match status" value="1"/>
</dbReference>
<dbReference type="SUPFAM" id="SSF47384">
    <property type="entry name" value="Homodimeric domain of signal transducing histidine kinase"/>
    <property type="match status" value="1"/>
</dbReference>
<dbReference type="PROSITE" id="PS50109">
    <property type="entry name" value="HIS_KIN"/>
    <property type="match status" value="1"/>
</dbReference>
<organism evidence="6 7">
    <name type="scientific">Aquabacter spiritensis</name>
    <dbReference type="NCBI Taxonomy" id="933073"/>
    <lineage>
        <taxon>Bacteria</taxon>
        <taxon>Pseudomonadati</taxon>
        <taxon>Pseudomonadota</taxon>
        <taxon>Alphaproteobacteria</taxon>
        <taxon>Hyphomicrobiales</taxon>
        <taxon>Xanthobacteraceae</taxon>
        <taxon>Aquabacter</taxon>
    </lineage>
</organism>
<sequence length="677" mass="73572">MVFAWIALALVCCLPVALSLFSVHLHQAQQERSSIVASQKLVYVLMSHLERTIEAIDAFMVRFSTVAVEAMTPQEIYRDLKAATLPASVIQLSWVAPDGKFVASNLSPPGNSIDLTDREHVRAHLEGTIGNEIFISKPVKGRVSQTWSIQFSRAVRDPSGRLLGILVASYEIAELIDFYGRLRTDDNAAVALLGVDGVVRARASGRANNQSAVGMNLRSSPIFSEMLEMKQGEYRALSPIDGIERIGYYMVSGRYPVVILVTSELANIIGQTREFQIASISTAAGLAVALLVLGFLVMRYNRLEQRLRAREVEANARQRESQFLDAFGKVPGISVVHVHGGVASPIGTARENAVDAHVRSPGFLSRLGTAMEPSVNVEHFTKDGEEYEVQYVVARLGEIGAVGGPAHDLMVFALDHTAKRMEENNLYQMSKMAALGELVTGLAHEINQPLGVIRLAAGNALSGMRRGLPREHVEEKLNRIIHQTDRMKAIIDHMRIFGRRSEFRSEPSLAQKAIEGAIQVVGAQIRLDDIALDARLSCDNGLKVPCRQELLEQVLINLLLNARDAIRSRRSQEPGLRGAIEISCGCDPAKVEGKTVRIVVRDNGGGIPDAIIGKVFQPFFTTKAAGHGTGLGLSVSFGIVRDHSGTLSVANDGEGAVFTITFPGLAPDEPCDAKRAS</sequence>
<feature type="domain" description="Histidine kinase" evidence="5">
    <location>
        <begin position="441"/>
        <end position="666"/>
    </location>
</feature>
<dbReference type="AlphaFoldDB" id="A0A4R3M8D1"/>
<keyword evidence="3" id="KW-0597">Phosphoprotein</keyword>
<dbReference type="InterPro" id="IPR003661">
    <property type="entry name" value="HisK_dim/P_dom"/>
</dbReference>
<evidence type="ECO:0000313" key="6">
    <source>
        <dbReference type="EMBL" id="TCT07907.1"/>
    </source>
</evidence>
<dbReference type="SMART" id="SM00387">
    <property type="entry name" value="HATPase_c"/>
    <property type="match status" value="1"/>
</dbReference>
<dbReference type="InterPro" id="IPR036097">
    <property type="entry name" value="HisK_dim/P_sf"/>
</dbReference>
<comment type="caution">
    <text evidence="6">The sequence shown here is derived from an EMBL/GenBank/DDBJ whole genome shotgun (WGS) entry which is preliminary data.</text>
</comment>
<keyword evidence="4" id="KW-0812">Transmembrane</keyword>
<keyword evidence="4" id="KW-1133">Transmembrane helix</keyword>
<dbReference type="Gene3D" id="3.30.565.10">
    <property type="entry name" value="Histidine kinase-like ATPase, C-terminal domain"/>
    <property type="match status" value="1"/>
</dbReference>
<dbReference type="CDD" id="cd12915">
    <property type="entry name" value="PDC2_DGC_like"/>
    <property type="match status" value="1"/>
</dbReference>
<dbReference type="EC" id="2.7.13.3" evidence="2"/>
<dbReference type="InterPro" id="IPR036890">
    <property type="entry name" value="HATPase_C_sf"/>
</dbReference>
<dbReference type="InterPro" id="IPR004358">
    <property type="entry name" value="Sig_transdc_His_kin-like_C"/>
</dbReference>
<evidence type="ECO:0000259" key="5">
    <source>
        <dbReference type="PROSITE" id="PS50109"/>
    </source>
</evidence>
<evidence type="ECO:0000256" key="2">
    <source>
        <dbReference type="ARBA" id="ARBA00012438"/>
    </source>
</evidence>
<dbReference type="SUPFAM" id="SSF55874">
    <property type="entry name" value="ATPase domain of HSP90 chaperone/DNA topoisomerase II/histidine kinase"/>
    <property type="match status" value="1"/>
</dbReference>
<dbReference type="Pfam" id="PF00512">
    <property type="entry name" value="HisKA"/>
    <property type="match status" value="1"/>
</dbReference>
<evidence type="ECO:0000256" key="3">
    <source>
        <dbReference type="ARBA" id="ARBA00022553"/>
    </source>
</evidence>